<dbReference type="KEGG" id="fte:Fluta_0573"/>
<organism evidence="1 2">
    <name type="scientific">Fluviicola taffensis (strain DSM 16823 / NCIMB 13979 / RW262)</name>
    <dbReference type="NCBI Taxonomy" id="755732"/>
    <lineage>
        <taxon>Bacteria</taxon>
        <taxon>Pseudomonadati</taxon>
        <taxon>Bacteroidota</taxon>
        <taxon>Flavobacteriia</taxon>
        <taxon>Flavobacteriales</taxon>
        <taxon>Crocinitomicaceae</taxon>
        <taxon>Fluviicola</taxon>
    </lineage>
</organism>
<name>F2IGH2_FLUTR</name>
<sequence>MNEKHVFFTGITLFQRKNQVLTFNLLLRSYTHLISSSSLIYINNEVSLSGERNFSRIGTLEIVNRTNLFRTFGNRFKMMSFKLCLTICLISFSNLVNAQTPLNQSDIEEMLVGTWHVTQPLTEKENDLNLKPEEVIYMIFEDNNANLRFSSFINNYFYDGPYRISYDRKSKDFKIIFKKAYGNCETKSVKIVSLTDSSLVIQSCINSVDIVFEKSPAPSERIRNVKNILIGSWEYSKTIMSESQLPVLPFDNLVSCEFSEDSVILYLKKDNQTIVRKSNYIIYCDNLELTHYSIYTPNFTRESCDTFSLFYILSIDRNIMISERCDNDHYKVIYERK</sequence>
<gene>
    <name evidence="1" type="ordered locus">Fluta_0573</name>
</gene>
<evidence type="ECO:0008006" key="3">
    <source>
        <dbReference type="Google" id="ProtNLM"/>
    </source>
</evidence>
<dbReference type="EMBL" id="CP002542">
    <property type="protein sequence ID" value="AEA42578.1"/>
    <property type="molecule type" value="Genomic_DNA"/>
</dbReference>
<accession>F2IGH2</accession>
<evidence type="ECO:0000313" key="2">
    <source>
        <dbReference type="Proteomes" id="UP000007463"/>
    </source>
</evidence>
<evidence type="ECO:0000313" key="1">
    <source>
        <dbReference type="EMBL" id="AEA42578.1"/>
    </source>
</evidence>
<dbReference type="Proteomes" id="UP000007463">
    <property type="component" value="Chromosome"/>
</dbReference>
<proteinExistence type="predicted"/>
<dbReference type="HOGENOM" id="CLU_823238_0_0_10"/>
<dbReference type="AlphaFoldDB" id="F2IGH2"/>
<dbReference type="STRING" id="755732.Fluta_0573"/>
<keyword evidence="2" id="KW-1185">Reference proteome</keyword>
<reference evidence="1 2" key="1">
    <citation type="journal article" date="2011" name="Stand. Genomic Sci.">
        <title>Complete genome sequence of the gliding freshwater bacterium Fluviicola taffensis type strain (RW262).</title>
        <authorList>
            <person name="Woyke T."/>
            <person name="Chertkov O."/>
            <person name="Lapidus A."/>
            <person name="Nolan M."/>
            <person name="Lucas S."/>
            <person name="Del Rio T.G."/>
            <person name="Tice H."/>
            <person name="Cheng J.F."/>
            <person name="Tapia R."/>
            <person name="Han C."/>
            <person name="Goodwin L."/>
            <person name="Pitluck S."/>
            <person name="Liolios K."/>
            <person name="Pagani I."/>
            <person name="Ivanova N."/>
            <person name="Huntemann M."/>
            <person name="Mavromatis K."/>
            <person name="Mikhailova N."/>
            <person name="Pati A."/>
            <person name="Chen A."/>
            <person name="Palaniappan K."/>
            <person name="Land M."/>
            <person name="Hauser L."/>
            <person name="Brambilla E.M."/>
            <person name="Rohde M."/>
            <person name="Mwirichia R."/>
            <person name="Sikorski J."/>
            <person name="Tindall B.J."/>
            <person name="Goker M."/>
            <person name="Bristow J."/>
            <person name="Eisen J.A."/>
            <person name="Markowitz V."/>
            <person name="Hugenholtz P."/>
            <person name="Klenk H.P."/>
            <person name="Kyrpides N.C."/>
        </authorList>
    </citation>
    <scope>NUCLEOTIDE SEQUENCE [LARGE SCALE GENOMIC DNA]</scope>
    <source>
        <strain evidence="2">DSM 16823 / RW262 / RW262</strain>
    </source>
</reference>
<protein>
    <recommendedName>
        <fullName evidence="3">Lipocalin-like domain-containing protein</fullName>
    </recommendedName>
</protein>
<reference evidence="2" key="2">
    <citation type="submission" date="2011-02" db="EMBL/GenBank/DDBJ databases">
        <title>The complete genome of Fluviicola taffensis DSM 16823.</title>
        <authorList>
            <consortium name="US DOE Joint Genome Institute (JGI-PGF)"/>
            <person name="Lucas S."/>
            <person name="Copeland A."/>
            <person name="Lapidus A."/>
            <person name="Bruce D."/>
            <person name="Goodwin L."/>
            <person name="Pitluck S."/>
            <person name="Kyrpides N."/>
            <person name="Mavromatis K."/>
            <person name="Ivanova N."/>
            <person name="Mikhailova N."/>
            <person name="Pagani I."/>
            <person name="Chertkov O."/>
            <person name="Detter J.C."/>
            <person name="Han C."/>
            <person name="Tapia R."/>
            <person name="Land M."/>
            <person name="Hauser L."/>
            <person name="Markowitz V."/>
            <person name="Cheng J.-F."/>
            <person name="Hugenholtz P."/>
            <person name="Woyke T."/>
            <person name="Wu D."/>
            <person name="Tindall B."/>
            <person name="Pomrenke H.G."/>
            <person name="Brambilla E."/>
            <person name="Klenk H.-P."/>
            <person name="Eisen J.A."/>
        </authorList>
    </citation>
    <scope>NUCLEOTIDE SEQUENCE [LARGE SCALE GENOMIC DNA]</scope>
    <source>
        <strain evidence="2">DSM 16823 / RW262 / RW262</strain>
    </source>
</reference>